<evidence type="ECO:0000313" key="1">
    <source>
        <dbReference type="EMBL" id="VDL96676.1"/>
    </source>
</evidence>
<dbReference type="EMBL" id="UYSU01035779">
    <property type="protein sequence ID" value="VDL96676.1"/>
    <property type="molecule type" value="Genomic_DNA"/>
</dbReference>
<gene>
    <name evidence="1" type="ORF">SSLN_LOCUS10291</name>
</gene>
<name>A0A183T1E3_SCHSO</name>
<proteinExistence type="predicted"/>
<keyword evidence="2" id="KW-1185">Reference proteome</keyword>
<reference evidence="3" key="1">
    <citation type="submission" date="2016-06" db="UniProtKB">
        <authorList>
            <consortium name="WormBaseParasite"/>
        </authorList>
    </citation>
    <scope>IDENTIFICATION</scope>
</reference>
<evidence type="ECO:0000313" key="2">
    <source>
        <dbReference type="Proteomes" id="UP000275846"/>
    </source>
</evidence>
<protein>
    <submittedName>
        <fullName evidence="3">ALOG domain-containing protein</fullName>
    </submittedName>
</protein>
<accession>A0A183T1E3</accession>
<organism evidence="3">
    <name type="scientific">Schistocephalus solidus</name>
    <name type="common">Tapeworm</name>
    <dbReference type="NCBI Taxonomy" id="70667"/>
    <lineage>
        <taxon>Eukaryota</taxon>
        <taxon>Metazoa</taxon>
        <taxon>Spiralia</taxon>
        <taxon>Lophotrochozoa</taxon>
        <taxon>Platyhelminthes</taxon>
        <taxon>Cestoda</taxon>
        <taxon>Eucestoda</taxon>
        <taxon>Diphyllobothriidea</taxon>
        <taxon>Diphyllobothriidae</taxon>
        <taxon>Schistocephalus</taxon>
    </lineage>
</organism>
<sequence>MDSACVEAEACPARLHCSHTRQPHTPHFLPADINAQALFTHIRSRFPVPESYVPCRHDDGDDYGCYVGRLRDFQTRVRPRALAQLGSLPPPPPPTHAWHLAQRCTRGAGMLAEVAIVCQGNHSMGGGAVGRGGSGGGSGSGVH</sequence>
<evidence type="ECO:0000313" key="3">
    <source>
        <dbReference type="WBParaSite" id="SSLN_0001069001-mRNA-1"/>
    </source>
</evidence>
<dbReference type="Proteomes" id="UP000275846">
    <property type="component" value="Unassembled WGS sequence"/>
</dbReference>
<dbReference type="AlphaFoldDB" id="A0A183T1E3"/>
<reference evidence="1 2" key="2">
    <citation type="submission" date="2018-11" db="EMBL/GenBank/DDBJ databases">
        <authorList>
            <consortium name="Pathogen Informatics"/>
        </authorList>
    </citation>
    <scope>NUCLEOTIDE SEQUENCE [LARGE SCALE GENOMIC DNA]</scope>
    <source>
        <strain evidence="1 2">NST_G2</strain>
    </source>
</reference>
<dbReference type="WBParaSite" id="SSLN_0001069001-mRNA-1">
    <property type="protein sequence ID" value="SSLN_0001069001-mRNA-1"/>
    <property type="gene ID" value="SSLN_0001069001"/>
</dbReference>